<evidence type="ECO:0000259" key="3">
    <source>
        <dbReference type="Pfam" id="PF18582"/>
    </source>
</evidence>
<dbReference type="Pfam" id="PF18582">
    <property type="entry name" value="HZS_alpha"/>
    <property type="match status" value="1"/>
</dbReference>
<gene>
    <name evidence="4" type="ORF">AAD027_12685</name>
</gene>
<feature type="chain" id="PRO_5046748992" description="Hydrazine synthase alpha subunit middle domain-containing protein" evidence="2">
    <location>
        <begin position="18"/>
        <end position="814"/>
    </location>
</feature>
<name>A0ABU9J1U5_9GAMM</name>
<evidence type="ECO:0000313" key="4">
    <source>
        <dbReference type="EMBL" id="MEL1265214.1"/>
    </source>
</evidence>
<dbReference type="RefSeq" id="WP_341726378.1">
    <property type="nucleotide sequence ID" value="NZ_JBBWWT010000005.1"/>
</dbReference>
<feature type="signal peptide" evidence="2">
    <location>
        <begin position="1"/>
        <end position="17"/>
    </location>
</feature>
<accession>A0ABU9J1U5</accession>
<proteinExistence type="predicted"/>
<reference evidence="4 5" key="1">
    <citation type="submission" date="2024-04" db="EMBL/GenBank/DDBJ databases">
        <title>Draft genome sequence of Pseudoxanthomonas putridarboris WD12.</title>
        <authorList>
            <person name="Oh J."/>
        </authorList>
    </citation>
    <scope>NUCLEOTIDE SEQUENCE [LARGE SCALE GENOMIC DNA]</scope>
    <source>
        <strain evidence="4 5">WD12</strain>
    </source>
</reference>
<feature type="compositionally biased region" description="Polar residues" evidence="1">
    <location>
        <begin position="752"/>
        <end position="762"/>
    </location>
</feature>
<protein>
    <recommendedName>
        <fullName evidence="3">Hydrazine synthase alpha subunit middle domain-containing protein</fullName>
    </recommendedName>
</protein>
<evidence type="ECO:0000256" key="2">
    <source>
        <dbReference type="SAM" id="SignalP"/>
    </source>
</evidence>
<evidence type="ECO:0000313" key="5">
    <source>
        <dbReference type="Proteomes" id="UP001459204"/>
    </source>
</evidence>
<dbReference type="SUPFAM" id="SSF82171">
    <property type="entry name" value="DPP6 N-terminal domain-like"/>
    <property type="match status" value="1"/>
</dbReference>
<feature type="domain" description="Hydrazine synthase alpha subunit middle" evidence="3">
    <location>
        <begin position="656"/>
        <end position="710"/>
    </location>
</feature>
<dbReference type="Proteomes" id="UP001459204">
    <property type="component" value="Unassembled WGS sequence"/>
</dbReference>
<dbReference type="EMBL" id="JBBWWT010000005">
    <property type="protein sequence ID" value="MEL1265214.1"/>
    <property type="molecule type" value="Genomic_DNA"/>
</dbReference>
<feature type="region of interest" description="Disordered" evidence="1">
    <location>
        <begin position="739"/>
        <end position="814"/>
    </location>
</feature>
<sequence>MHIAPGALSRRILPTLALGLTALLASCSGEQNIPAATTDAEAQAVPTGDAPSRVTASAVAAAAPVVTTAVQTPILFVTQIPTAGGDRFASRLSSFANHLTDLGSVPRGGDLMIRYPNGALRNLTKEAGFGMEGLQGSNAIAVREPTVHWDGKKAVFSMLVGAPAQQYASVNAKWQIYEVTNLTQGQTAVITKVAGQPANYNNVSPLYTSDDRILFTSDRPRGGESHLYPQLDEYESTPTITGIYSLTPSTGELRLLNHTPSGAFSPTIDSYGRVIFTRWDHLQRDQQADAGSYGDFNYASEAAGAANIGRQAEIFPESRNGMDSSYGRVNPFTYNLFTPWQMNQDGTEELTLNHIGRHELSFGYLTRSFSTDSALSDYTNTAIIANKKNIRMDGGVFQVREDPRTRGTYYGIYAREFGSLTSDQIVRFTGAPTLNAEQMVFEDASPAGNGNSLSGGRFRNPLPMSTGQMVATYTPSATVQSGVQFRLYQLKTDAAGMLIAGSPLTSGISKSISWWSPDSRVTFNGTLWELEAVEVVARPRPGNNSFKLEAPESAVLAEEQVSETALRNWMKANNLSLIVTRNQTSRDQADVQQPFNLQVPGGVKTSKGSGKVYNIAHYQILQGNQIRAYSNFKSGRRVIAQPTTSQYNPANSGGPAGSVKIAADGSTAAFVPANRALTWQTTDAAGTPVVRERVWVTTQPGEIRTCAGCHGENSRNQAGAAEATNKPEALRQLLRHWKQTSGGGSSAPILVNGSQPLTPTRGTTSSSQPAPAASQPSPSSSLTTAVIDATQAAPKARRVLEEMPRPTAPGTQVR</sequence>
<dbReference type="InterPro" id="IPR040698">
    <property type="entry name" value="HZS_alpha_mid"/>
</dbReference>
<keyword evidence="2" id="KW-0732">Signal</keyword>
<keyword evidence="5" id="KW-1185">Reference proteome</keyword>
<organism evidence="4 5">
    <name type="scientific">Pseudoxanthomonas putridarboris</name>
    <dbReference type="NCBI Taxonomy" id="752605"/>
    <lineage>
        <taxon>Bacteria</taxon>
        <taxon>Pseudomonadati</taxon>
        <taxon>Pseudomonadota</taxon>
        <taxon>Gammaproteobacteria</taxon>
        <taxon>Lysobacterales</taxon>
        <taxon>Lysobacteraceae</taxon>
        <taxon>Pseudoxanthomonas</taxon>
    </lineage>
</organism>
<comment type="caution">
    <text evidence="4">The sequence shown here is derived from an EMBL/GenBank/DDBJ whole genome shotgun (WGS) entry which is preliminary data.</text>
</comment>
<feature type="compositionally biased region" description="Low complexity" evidence="1">
    <location>
        <begin position="763"/>
        <end position="785"/>
    </location>
</feature>
<evidence type="ECO:0000256" key="1">
    <source>
        <dbReference type="SAM" id="MobiDB-lite"/>
    </source>
</evidence>